<keyword evidence="2" id="KW-1185">Reference proteome</keyword>
<name>A0ABW7PM47_9ACTN</name>
<protein>
    <submittedName>
        <fullName evidence="1">Uncharacterized protein</fullName>
    </submittedName>
</protein>
<evidence type="ECO:0000313" key="2">
    <source>
        <dbReference type="Proteomes" id="UP001610631"/>
    </source>
</evidence>
<dbReference type="EMBL" id="JBBDHD010000129">
    <property type="protein sequence ID" value="MFH7599493.1"/>
    <property type="molecule type" value="Genomic_DNA"/>
</dbReference>
<reference evidence="1 2" key="1">
    <citation type="submission" date="2024-03" db="EMBL/GenBank/DDBJ databases">
        <title>Whole genome sequencing of Streptomyces racemochromogenes, to identify antimicrobial biosynthetic gene clusters.</title>
        <authorList>
            <person name="Suryawanshi P."/>
            <person name="Krishnaraj P.U."/>
            <person name="Arun Y.P."/>
            <person name="Suryawanshi M.P."/>
            <person name="Rakshit O."/>
        </authorList>
    </citation>
    <scope>NUCLEOTIDE SEQUENCE [LARGE SCALE GENOMIC DNA]</scope>
    <source>
        <strain evidence="1 2">AUDT626</strain>
    </source>
</reference>
<dbReference type="RefSeq" id="WP_395513125.1">
    <property type="nucleotide sequence ID" value="NZ_JBBDHD010000129.1"/>
</dbReference>
<evidence type="ECO:0000313" key="1">
    <source>
        <dbReference type="EMBL" id="MFH7599493.1"/>
    </source>
</evidence>
<comment type="caution">
    <text evidence="1">The sequence shown here is derived from an EMBL/GenBank/DDBJ whole genome shotgun (WGS) entry which is preliminary data.</text>
</comment>
<proteinExistence type="predicted"/>
<sequence length="254" mass="27869">MTARTASAVLDSLRTVRWAADWDFAFGHVKSRRVLFREYLRRAAVWSQAYAEAEAAWPFFDITAHAAPEFRLPAETEAALAELLGRLPSGEVRATCAGAVRLAALRTQDPAAFPGLPDLYEPLVLFYERGGEFLRESSGAVDLTGVSLRLGTPGAYRGNPPVTHLGTTVLDALDADGRITYYTAEDGQGPLLRRRVLRGEQRDELFTRDLRWEPTDLVPAGETELKEAGLTELDELKAARLIGEIVATVSPSDN</sequence>
<accession>A0ABW7PM47</accession>
<organism evidence="1 2">
    <name type="scientific">Streptomyces racemochromogenes</name>
    <dbReference type="NCBI Taxonomy" id="67353"/>
    <lineage>
        <taxon>Bacteria</taxon>
        <taxon>Bacillati</taxon>
        <taxon>Actinomycetota</taxon>
        <taxon>Actinomycetes</taxon>
        <taxon>Kitasatosporales</taxon>
        <taxon>Streptomycetaceae</taxon>
        <taxon>Streptomyces</taxon>
    </lineage>
</organism>
<dbReference type="Proteomes" id="UP001610631">
    <property type="component" value="Unassembled WGS sequence"/>
</dbReference>
<gene>
    <name evidence="1" type="ORF">WDV06_30985</name>
</gene>